<evidence type="ECO:0000259" key="8">
    <source>
        <dbReference type="PROSITE" id="PS51194"/>
    </source>
</evidence>
<evidence type="ECO:0000256" key="6">
    <source>
        <dbReference type="ARBA" id="ARBA00047984"/>
    </source>
</evidence>
<dbReference type="SUPFAM" id="SSF52540">
    <property type="entry name" value="P-loop containing nucleoside triphosphate hydrolases"/>
    <property type="match status" value="1"/>
</dbReference>
<evidence type="ECO:0000256" key="1">
    <source>
        <dbReference type="ARBA" id="ARBA00012552"/>
    </source>
</evidence>
<evidence type="ECO:0000256" key="3">
    <source>
        <dbReference type="ARBA" id="ARBA00022801"/>
    </source>
</evidence>
<feature type="domain" description="Helicase ATP-binding" evidence="7">
    <location>
        <begin position="32"/>
        <end position="200"/>
    </location>
</feature>
<name>A0A9P0AMZ1_BEMTA</name>
<dbReference type="InterPro" id="IPR001650">
    <property type="entry name" value="Helicase_C-like"/>
</dbReference>
<evidence type="ECO:0000313" key="9">
    <source>
        <dbReference type="EMBL" id="CAH0394221.1"/>
    </source>
</evidence>
<dbReference type="AlphaFoldDB" id="A0A9P0AMZ1"/>
<dbReference type="InterPro" id="IPR011709">
    <property type="entry name" value="DEAD-box_helicase_OB_fold"/>
</dbReference>
<dbReference type="PROSITE" id="PS00690">
    <property type="entry name" value="DEAH_ATP_HELICASE"/>
    <property type="match status" value="1"/>
</dbReference>
<proteinExistence type="predicted"/>
<evidence type="ECO:0000256" key="4">
    <source>
        <dbReference type="ARBA" id="ARBA00022806"/>
    </source>
</evidence>
<keyword evidence="4" id="KW-0347">Helicase</keyword>
<dbReference type="Pfam" id="PF00270">
    <property type="entry name" value="DEAD"/>
    <property type="match status" value="1"/>
</dbReference>
<dbReference type="Pfam" id="PF21010">
    <property type="entry name" value="HA2_C"/>
    <property type="match status" value="1"/>
</dbReference>
<dbReference type="InterPro" id="IPR048333">
    <property type="entry name" value="HA2_WH"/>
</dbReference>
<dbReference type="PANTHER" id="PTHR18934:SF118">
    <property type="entry name" value="ATP-DEPENDENT RNA HELICASE DHX33"/>
    <property type="match status" value="1"/>
</dbReference>
<dbReference type="EC" id="3.6.4.13" evidence="1"/>
<evidence type="ECO:0000256" key="5">
    <source>
        <dbReference type="ARBA" id="ARBA00022840"/>
    </source>
</evidence>
<evidence type="ECO:0000256" key="2">
    <source>
        <dbReference type="ARBA" id="ARBA00022741"/>
    </source>
</evidence>
<dbReference type="Gene3D" id="3.40.50.300">
    <property type="entry name" value="P-loop containing nucleotide triphosphate hydrolases"/>
    <property type="match status" value="2"/>
</dbReference>
<keyword evidence="2" id="KW-0547">Nucleotide-binding</keyword>
<keyword evidence="3" id="KW-0378">Hydrolase</keyword>
<dbReference type="KEGG" id="btab:109035053"/>
<gene>
    <name evidence="9" type="ORF">BEMITA_LOCUS12545</name>
</gene>
<dbReference type="FunFam" id="3.40.50.300:FF:000145">
    <property type="entry name" value="probable ATP-dependent RNA helicase DHX40"/>
    <property type="match status" value="1"/>
</dbReference>
<dbReference type="SMART" id="SM00847">
    <property type="entry name" value="HA2"/>
    <property type="match status" value="1"/>
</dbReference>
<dbReference type="Pfam" id="PF07717">
    <property type="entry name" value="OB_NTP_bind"/>
    <property type="match status" value="1"/>
</dbReference>
<dbReference type="PROSITE" id="PS51194">
    <property type="entry name" value="HELICASE_CTER"/>
    <property type="match status" value="1"/>
</dbReference>
<dbReference type="Pfam" id="PF04408">
    <property type="entry name" value="WHD_HA2"/>
    <property type="match status" value="1"/>
</dbReference>
<keyword evidence="5" id="KW-0067">ATP-binding</keyword>
<dbReference type="InterPro" id="IPR011545">
    <property type="entry name" value="DEAD/DEAH_box_helicase_dom"/>
</dbReference>
<feature type="domain" description="Helicase C-terminal" evidence="8">
    <location>
        <begin position="225"/>
        <end position="399"/>
    </location>
</feature>
<dbReference type="SMART" id="SM00490">
    <property type="entry name" value="HELICc"/>
    <property type="match status" value="1"/>
</dbReference>
<dbReference type="Proteomes" id="UP001152759">
    <property type="component" value="Chromosome 8"/>
</dbReference>
<dbReference type="GO" id="GO:0005730">
    <property type="term" value="C:nucleolus"/>
    <property type="evidence" value="ECO:0007669"/>
    <property type="project" value="UniProtKB-ARBA"/>
</dbReference>
<accession>A0A9P0AMZ1</accession>
<dbReference type="SMART" id="SM00487">
    <property type="entry name" value="DEXDc"/>
    <property type="match status" value="1"/>
</dbReference>
<dbReference type="InterPro" id="IPR007502">
    <property type="entry name" value="Helicase-assoc_dom"/>
</dbReference>
<dbReference type="GO" id="GO:0016787">
    <property type="term" value="F:hydrolase activity"/>
    <property type="evidence" value="ECO:0007669"/>
    <property type="project" value="UniProtKB-KW"/>
</dbReference>
<dbReference type="InterPro" id="IPR027417">
    <property type="entry name" value="P-loop_NTPase"/>
</dbReference>
<dbReference type="FunFam" id="3.40.50.300:FF:000750">
    <property type="entry name" value="Putative ATP-dependent RNA helicase DHX33"/>
    <property type="match status" value="1"/>
</dbReference>
<dbReference type="Gene3D" id="1.20.120.1080">
    <property type="match status" value="1"/>
</dbReference>
<keyword evidence="10" id="KW-1185">Reference proteome</keyword>
<evidence type="ECO:0000259" key="7">
    <source>
        <dbReference type="PROSITE" id="PS51192"/>
    </source>
</evidence>
<evidence type="ECO:0000313" key="10">
    <source>
        <dbReference type="Proteomes" id="UP001152759"/>
    </source>
</evidence>
<dbReference type="PROSITE" id="PS51192">
    <property type="entry name" value="HELICASE_ATP_BIND_1"/>
    <property type="match status" value="1"/>
</dbReference>
<reference evidence="9" key="1">
    <citation type="submission" date="2021-12" db="EMBL/GenBank/DDBJ databases">
        <authorList>
            <person name="King R."/>
        </authorList>
    </citation>
    <scope>NUCLEOTIDE SEQUENCE</scope>
</reference>
<protein>
    <recommendedName>
        <fullName evidence="1">RNA helicase</fullName>
        <ecNumber evidence="1">3.6.4.13</ecNumber>
    </recommendedName>
</protein>
<dbReference type="GO" id="GO:0005524">
    <property type="term" value="F:ATP binding"/>
    <property type="evidence" value="ECO:0007669"/>
    <property type="project" value="UniProtKB-KW"/>
</dbReference>
<dbReference type="GO" id="GO:0003725">
    <property type="term" value="F:double-stranded RNA binding"/>
    <property type="evidence" value="ECO:0007669"/>
    <property type="project" value="TreeGrafter"/>
</dbReference>
<dbReference type="PANTHER" id="PTHR18934">
    <property type="entry name" value="ATP-DEPENDENT RNA HELICASE"/>
    <property type="match status" value="1"/>
</dbReference>
<dbReference type="CDD" id="cd18791">
    <property type="entry name" value="SF2_C_RHA"/>
    <property type="match status" value="1"/>
</dbReference>
<comment type="catalytic activity">
    <reaction evidence="6">
        <text>ATP + H2O = ADP + phosphate + H(+)</text>
        <dbReference type="Rhea" id="RHEA:13065"/>
        <dbReference type="ChEBI" id="CHEBI:15377"/>
        <dbReference type="ChEBI" id="CHEBI:15378"/>
        <dbReference type="ChEBI" id="CHEBI:30616"/>
        <dbReference type="ChEBI" id="CHEBI:43474"/>
        <dbReference type="ChEBI" id="CHEBI:456216"/>
        <dbReference type="EC" id="3.6.4.13"/>
    </reaction>
</comment>
<dbReference type="EMBL" id="OU963869">
    <property type="protein sequence ID" value="CAH0394221.1"/>
    <property type="molecule type" value="Genomic_DNA"/>
</dbReference>
<dbReference type="CDD" id="cd17978">
    <property type="entry name" value="DEXHc_DHX33"/>
    <property type="match status" value="1"/>
</dbReference>
<dbReference type="Pfam" id="PF00271">
    <property type="entry name" value="Helicase_C"/>
    <property type="match status" value="1"/>
</dbReference>
<dbReference type="InterPro" id="IPR002464">
    <property type="entry name" value="DNA/RNA_helicase_DEAH_CS"/>
</dbReference>
<sequence length="654" mass="73564">MAIMGAKNGDNGASTSHARKALPISKVRERLVEEISNNMTLILIGETGCGKTTKIPQFIYKAKLNKGAMIAVTQPRRVAAVTIASHVANAFNSSVGGLVGYTVRFEDATSADTKIKFLTDGMLLREAMLDANLSNYSVIILDEAHERTVNTDILFGIVKRAQYNREQQKIKPLKIIVMSATMDVDHFCKYFNNAPVVFVEGRTFPVHIHNAVKPHEDYFFSVLSTIFQLHQSAPVNHDFLVFLTGQEEIESMAHNIRQIQMDPKFKDSPPMMICYLFAALPTFDQVKAFSPTPPGRRKVILSTNIAETSVTISGVKYVIDCGKVKIRTHQPSTGLDMLKVSPISQAQAWQRAGRAGRESEGHCYRAYTEQEFANFKKNTPPEIQRCNLASVVLQLLAIGINAMKFDFMDKPNEQSIKEALLQLKDLGAITNIENPSLTQLGKLMSQFPLDPRYSKILICAQNYECLEEILIIVAMLSSETVFVNAQSKKEEVAEARQKFHSSSGDHITLLKIFRAFTAAETKKKWCSNNFLHFRNLEYATKVRKQLTELCQKNEFTSSSCGQQYDQIKKCLLTGLYMNLAELQRDKKYLTVHSRLTTSIHPTSSLFGSLPPCILFTEILETNKSYLNNISTIDPAWVEEVVPNYARQHILRKLD</sequence>
<dbReference type="InterPro" id="IPR014001">
    <property type="entry name" value="Helicase_ATP-bd"/>
</dbReference>
<dbReference type="GO" id="GO:0003724">
    <property type="term" value="F:RNA helicase activity"/>
    <property type="evidence" value="ECO:0007669"/>
    <property type="project" value="UniProtKB-EC"/>
</dbReference>
<dbReference type="GO" id="GO:0045943">
    <property type="term" value="P:positive regulation of transcription by RNA polymerase I"/>
    <property type="evidence" value="ECO:0007669"/>
    <property type="project" value="TreeGrafter"/>
</dbReference>
<organism evidence="9 10">
    <name type="scientific">Bemisia tabaci</name>
    <name type="common">Sweetpotato whitefly</name>
    <name type="synonym">Aleurodes tabaci</name>
    <dbReference type="NCBI Taxonomy" id="7038"/>
    <lineage>
        <taxon>Eukaryota</taxon>
        <taxon>Metazoa</taxon>
        <taxon>Ecdysozoa</taxon>
        <taxon>Arthropoda</taxon>
        <taxon>Hexapoda</taxon>
        <taxon>Insecta</taxon>
        <taxon>Pterygota</taxon>
        <taxon>Neoptera</taxon>
        <taxon>Paraneoptera</taxon>
        <taxon>Hemiptera</taxon>
        <taxon>Sternorrhyncha</taxon>
        <taxon>Aleyrodoidea</taxon>
        <taxon>Aleyrodidae</taxon>
        <taxon>Aleyrodinae</taxon>
        <taxon>Bemisia</taxon>
    </lineage>
</organism>